<accession>A0A840MXR5</accession>
<protein>
    <submittedName>
        <fullName evidence="2">Uncharacterized protein</fullName>
    </submittedName>
</protein>
<proteinExistence type="predicted"/>
<evidence type="ECO:0000256" key="1">
    <source>
        <dbReference type="SAM" id="MobiDB-lite"/>
    </source>
</evidence>
<feature type="region of interest" description="Disordered" evidence="1">
    <location>
        <begin position="76"/>
        <end position="109"/>
    </location>
</feature>
<comment type="caution">
    <text evidence="2">The sequence shown here is derived from an EMBL/GenBank/DDBJ whole genome shotgun (WGS) entry which is preliminary data.</text>
</comment>
<dbReference type="RefSeq" id="WP_184083478.1">
    <property type="nucleotide sequence ID" value="NZ_JACHIJ010000002.1"/>
</dbReference>
<evidence type="ECO:0000313" key="3">
    <source>
        <dbReference type="Proteomes" id="UP000521227"/>
    </source>
</evidence>
<dbReference type="AlphaFoldDB" id="A0A840MXR5"/>
<dbReference type="EMBL" id="JACHIJ010000002">
    <property type="protein sequence ID" value="MBB5051522.1"/>
    <property type="molecule type" value="Genomic_DNA"/>
</dbReference>
<dbReference type="Proteomes" id="UP000521227">
    <property type="component" value="Unassembled WGS sequence"/>
</dbReference>
<reference evidence="2 3" key="1">
    <citation type="submission" date="2020-08" db="EMBL/GenBank/DDBJ databases">
        <title>Genomic Encyclopedia of Type Strains, Phase IV (KMG-IV): sequencing the most valuable type-strain genomes for metagenomic binning, comparative biology and taxonomic classification.</title>
        <authorList>
            <person name="Goeker M."/>
        </authorList>
    </citation>
    <scope>NUCLEOTIDE SEQUENCE [LARGE SCALE GENOMIC DNA]</scope>
    <source>
        <strain evidence="2 3">DSM 17498</strain>
    </source>
</reference>
<organism evidence="2 3">
    <name type="scientific">Afipia massiliensis</name>
    <dbReference type="NCBI Taxonomy" id="211460"/>
    <lineage>
        <taxon>Bacteria</taxon>
        <taxon>Pseudomonadati</taxon>
        <taxon>Pseudomonadota</taxon>
        <taxon>Alphaproteobacteria</taxon>
        <taxon>Hyphomicrobiales</taxon>
        <taxon>Nitrobacteraceae</taxon>
        <taxon>Afipia</taxon>
    </lineage>
</organism>
<gene>
    <name evidence="2" type="ORF">HNQ36_001476</name>
</gene>
<name>A0A840MXR5_9BRAD</name>
<evidence type="ECO:0000313" key="2">
    <source>
        <dbReference type="EMBL" id="MBB5051522.1"/>
    </source>
</evidence>
<sequence length="109" mass="11636">MSGLLLESLPMMVMMRAVVPVMVPMMVPMMVMMAPVVMRAYVAAGLDPAVADPSCGADKADFFGLLRDASQRGREAHGLGAAAAQRHGPGQRGQCRNCDNESTHSFFLP</sequence>